<evidence type="ECO:0000256" key="4">
    <source>
        <dbReference type="ARBA" id="ARBA00022603"/>
    </source>
</evidence>
<evidence type="ECO:0000256" key="7">
    <source>
        <dbReference type="ARBA" id="ARBA00022694"/>
    </source>
</evidence>
<keyword evidence="5 9" id="KW-0808">Transferase</keyword>
<proteinExistence type="inferred from homology"/>
<keyword evidence="7 9" id="KW-0819">tRNA processing</keyword>
<evidence type="ECO:0000256" key="8">
    <source>
        <dbReference type="ARBA" id="ARBA00047957"/>
    </source>
</evidence>
<name>A0AB39ZNY7_DROSZ</name>
<evidence type="ECO:0000313" key="10">
    <source>
        <dbReference type="Proteomes" id="UP001652628"/>
    </source>
</evidence>
<dbReference type="PANTHER" id="PTHR21210:SF0">
    <property type="entry name" value="TRNA (URACIL-O(2)-)-METHYLTRANSFERASE-RELATED"/>
    <property type="match status" value="1"/>
</dbReference>
<sequence length="524" mass="59876">MAAIEEAQFWQAIGILIQNYHALNKKIFELVITQVEKRQDGRLSDSSEEELEKTLKEDPGKRTCTGFQIGFKLLPKKLPENILGTGTIDFVKCLYECQFASDAIQDFSVRLIEGQLLLESEQNPNWSEFVLKPKLLSWSQAKQDEAKVKSLGLVNVETYNDMYKELKRKHAQGLIDLWKTAQESTDPLKFIYEDLAIAAYLIALWRSTGTVPTAFADLGCGNGLLVHVLNAEGFKGYGYDIRKRKLWSLYPPDTQQSLIEKTVEPNNFRMDFPDVNWLIGNHSDELSPWIPVLAGRLNMCYFLIPCCPYELSGAKFHRRNSKVSAYQDFFKYVKKVSQKCGFPLVMQDRLKIPSTKRLALIGIKRRPTVAIEDMDYFVQEELRKYKTGDAEIKLREKQESVRNCTQVDKSIIDALVLKIFKQLLAANEDKWSGRLPMREIAQSLTKEELSGIKSECGGIKTLLRNKHEVFEFCGGDLIGIRTPKPMSNGPLLRSRVTTKKRSCFFKLHHPLGCPLEDAECSFIH</sequence>
<comment type="similarity">
    <text evidence="2 9">Belongs to the TRM44 family.</text>
</comment>
<gene>
    <name evidence="11" type="primary">LOC108017474</name>
</gene>
<dbReference type="PANTHER" id="PTHR21210">
    <property type="entry name" value="TRNA (URACIL-O(2)-)-METHYLTRANSFERASE-RELATED"/>
    <property type="match status" value="1"/>
</dbReference>
<dbReference type="RefSeq" id="XP_016940007.4">
    <property type="nucleotide sequence ID" value="XM_017084518.4"/>
</dbReference>
<dbReference type="GO" id="GO:0141101">
    <property type="term" value="F:tRNA(Ser) (uridine(44)-2'-O-)-methyltransferase activity"/>
    <property type="evidence" value="ECO:0007669"/>
    <property type="project" value="UniProtKB-EC"/>
</dbReference>
<comment type="catalytic activity">
    <reaction evidence="8 9">
        <text>uridine(44) in tRNA(Ser) + S-adenosyl-L-methionine = 2'-O-methyluridine(44) in tRNA(Ser) + S-adenosyl-L-homocysteine + H(+)</text>
        <dbReference type="Rhea" id="RHEA:43100"/>
        <dbReference type="Rhea" id="RHEA-COMP:10339"/>
        <dbReference type="Rhea" id="RHEA-COMP:10340"/>
        <dbReference type="ChEBI" id="CHEBI:15378"/>
        <dbReference type="ChEBI" id="CHEBI:57856"/>
        <dbReference type="ChEBI" id="CHEBI:59789"/>
        <dbReference type="ChEBI" id="CHEBI:65315"/>
        <dbReference type="ChEBI" id="CHEBI:74478"/>
        <dbReference type="EC" id="2.1.1.211"/>
    </reaction>
</comment>
<dbReference type="Proteomes" id="UP001652628">
    <property type="component" value="Chromosome 3"/>
</dbReference>
<dbReference type="Pfam" id="PF07757">
    <property type="entry name" value="AdoMet_MTase"/>
    <property type="match status" value="1"/>
</dbReference>
<accession>A0AB39ZNY7</accession>
<evidence type="ECO:0000256" key="3">
    <source>
        <dbReference type="ARBA" id="ARBA00022490"/>
    </source>
</evidence>
<protein>
    <recommendedName>
        <fullName evidence="9">tRNA (uracil-O(2)-)-methyltransferase</fullName>
        <ecNumber evidence="9">2.1.1.211</ecNumber>
    </recommendedName>
</protein>
<keyword evidence="10" id="KW-1185">Reference proteome</keyword>
<evidence type="ECO:0000256" key="1">
    <source>
        <dbReference type="ARBA" id="ARBA00004496"/>
    </source>
</evidence>
<dbReference type="AlphaFoldDB" id="A0AB39ZNY7"/>
<keyword evidence="4 9" id="KW-0489">Methyltransferase</keyword>
<keyword evidence="6 9" id="KW-0949">S-adenosyl-L-methionine</keyword>
<organism evidence="10 11">
    <name type="scientific">Drosophila suzukii</name>
    <name type="common">Spotted-wing drosophila fruit fly</name>
    <dbReference type="NCBI Taxonomy" id="28584"/>
    <lineage>
        <taxon>Eukaryota</taxon>
        <taxon>Metazoa</taxon>
        <taxon>Ecdysozoa</taxon>
        <taxon>Arthropoda</taxon>
        <taxon>Hexapoda</taxon>
        <taxon>Insecta</taxon>
        <taxon>Pterygota</taxon>
        <taxon>Neoptera</taxon>
        <taxon>Endopterygota</taxon>
        <taxon>Diptera</taxon>
        <taxon>Brachycera</taxon>
        <taxon>Muscomorpha</taxon>
        <taxon>Ephydroidea</taxon>
        <taxon>Drosophilidae</taxon>
        <taxon>Drosophila</taxon>
        <taxon>Sophophora</taxon>
    </lineage>
</organism>
<keyword evidence="3 9" id="KW-0963">Cytoplasm</keyword>
<dbReference type="InterPro" id="IPR011671">
    <property type="entry name" value="tRNA_uracil_MeTrfase"/>
</dbReference>
<evidence type="ECO:0000256" key="9">
    <source>
        <dbReference type="RuleBase" id="RU368004"/>
    </source>
</evidence>
<evidence type="ECO:0000256" key="6">
    <source>
        <dbReference type="ARBA" id="ARBA00022691"/>
    </source>
</evidence>
<dbReference type="GO" id="GO:0030488">
    <property type="term" value="P:tRNA methylation"/>
    <property type="evidence" value="ECO:0007669"/>
    <property type="project" value="UniProtKB-UniRule"/>
</dbReference>
<dbReference type="GO" id="GO:0005737">
    <property type="term" value="C:cytoplasm"/>
    <property type="evidence" value="ECO:0007669"/>
    <property type="project" value="UniProtKB-SubCell"/>
</dbReference>
<evidence type="ECO:0000256" key="5">
    <source>
        <dbReference type="ARBA" id="ARBA00022679"/>
    </source>
</evidence>
<comment type="subcellular location">
    <subcellularLocation>
        <location evidence="1 9">Cytoplasm</location>
    </subcellularLocation>
</comment>
<evidence type="ECO:0000256" key="2">
    <source>
        <dbReference type="ARBA" id="ARBA00009056"/>
    </source>
</evidence>
<evidence type="ECO:0000313" key="11">
    <source>
        <dbReference type="RefSeq" id="XP_016940007.4"/>
    </source>
</evidence>
<reference evidence="11" key="1">
    <citation type="submission" date="2025-08" db="UniProtKB">
        <authorList>
            <consortium name="RefSeq"/>
        </authorList>
    </citation>
    <scope>IDENTIFICATION</scope>
</reference>
<comment type="function">
    <text evidence="9">Adenosyl-L-methionine (AdoMet)-dependent tRNA (uracil-O(2)-)-methyltransferase.</text>
</comment>
<dbReference type="EC" id="2.1.1.211" evidence="9"/>
<dbReference type="GeneID" id="108017474"/>